<dbReference type="InterPro" id="IPR008205">
    <property type="entry name" value="GGGP_HepGP_synthase"/>
</dbReference>
<gene>
    <name evidence="9" type="primary">pcrB</name>
    <name evidence="10" type="ORF">J2Z37_000071</name>
</gene>
<dbReference type="EC" id="2.5.1.n9" evidence="9"/>
<feature type="binding site" evidence="9">
    <location>
        <position position="13"/>
    </location>
    <ligand>
        <name>Mg(2+)</name>
        <dbReference type="ChEBI" id="CHEBI:18420"/>
    </ligand>
</feature>
<evidence type="ECO:0000313" key="10">
    <source>
        <dbReference type="EMBL" id="MBP1930084.1"/>
    </source>
</evidence>
<evidence type="ECO:0000256" key="9">
    <source>
        <dbReference type="HAMAP-Rule" id="MF_00112"/>
    </source>
</evidence>
<dbReference type="PANTHER" id="PTHR40029:SF2">
    <property type="entry name" value="HEPTAPRENYLGLYCERYL PHOSPHATE SYNTHASE"/>
    <property type="match status" value="1"/>
</dbReference>
<dbReference type="NCBIfam" id="TIGR01768">
    <property type="entry name" value="GGGP-family"/>
    <property type="match status" value="1"/>
</dbReference>
<evidence type="ECO:0000256" key="8">
    <source>
        <dbReference type="ARBA" id="ARBA00048318"/>
    </source>
</evidence>
<keyword evidence="4 9" id="KW-0460">Magnesium</keyword>
<dbReference type="Gene3D" id="3.20.20.390">
    <property type="entry name" value="FMN-linked oxidoreductases"/>
    <property type="match status" value="1"/>
</dbReference>
<keyword evidence="3 9" id="KW-0479">Metal-binding</keyword>
<dbReference type="InterPro" id="IPR038597">
    <property type="entry name" value="GGGP/HepGP_synthase_sf"/>
</dbReference>
<comment type="caution">
    <text evidence="9">Lacks conserved residue(s) required for the propagation of feature annotation.</text>
</comment>
<name>A0ABS4GIK0_9BACL</name>
<keyword evidence="5 9" id="KW-0443">Lipid metabolism</keyword>
<evidence type="ECO:0000256" key="4">
    <source>
        <dbReference type="ARBA" id="ARBA00022842"/>
    </source>
</evidence>
<dbReference type="Proteomes" id="UP001519343">
    <property type="component" value="Unassembled WGS sequence"/>
</dbReference>
<sequence length="230" mass="25324">MDIKEWRHVFKLDPDKELNDSQIEAICESGTDAIMIGGTQGVSYDNTIDLMARVRRFPLPCVLEVSNIDSVVPGFDLYLVPMVVNAGSADWIVGKHVEGLMDYGALVKWHEVAVEGYIILNPKAEAAKLTEAKTNLTIEEAKAYARFVDQMVKLPILYVEYSGTYGDPALLRAVRSVVKQARLFYGGGIKEVSQAAEIAEIADTVIVGNVIYENLQTALETVNSVKNTVK</sequence>
<evidence type="ECO:0000256" key="6">
    <source>
        <dbReference type="ARBA" id="ARBA00023209"/>
    </source>
</evidence>
<feature type="binding site" evidence="9">
    <location>
        <position position="188"/>
    </location>
    <ligand>
        <name>sn-glycerol 1-phosphate</name>
        <dbReference type="ChEBI" id="CHEBI:57685"/>
    </ligand>
</feature>
<comment type="subunit">
    <text evidence="9">Homodimer.</text>
</comment>
<dbReference type="NCBIfam" id="NF003197">
    <property type="entry name" value="PRK04169.1-1"/>
    <property type="match status" value="1"/>
</dbReference>
<evidence type="ECO:0000256" key="3">
    <source>
        <dbReference type="ARBA" id="ARBA00022723"/>
    </source>
</evidence>
<feature type="binding site" evidence="9">
    <location>
        <begin position="208"/>
        <end position="209"/>
    </location>
    <ligand>
        <name>sn-glycerol 1-phosphate</name>
        <dbReference type="ChEBI" id="CHEBI:57685"/>
    </ligand>
</feature>
<evidence type="ECO:0000256" key="1">
    <source>
        <dbReference type="ARBA" id="ARBA00022516"/>
    </source>
</evidence>
<dbReference type="GO" id="GO:0016740">
    <property type="term" value="F:transferase activity"/>
    <property type="evidence" value="ECO:0007669"/>
    <property type="project" value="UniProtKB-KW"/>
</dbReference>
<feature type="binding site" evidence="9">
    <location>
        <begin position="158"/>
        <end position="163"/>
    </location>
    <ligand>
        <name>sn-glycerol 1-phosphate</name>
        <dbReference type="ChEBI" id="CHEBI:57685"/>
    </ligand>
</feature>
<dbReference type="RefSeq" id="WP_342453755.1">
    <property type="nucleotide sequence ID" value="NZ_JAGGKT010000001.1"/>
</dbReference>
<dbReference type="NCBIfam" id="NF003199">
    <property type="entry name" value="PRK04169.1-3"/>
    <property type="match status" value="1"/>
</dbReference>
<evidence type="ECO:0000256" key="5">
    <source>
        <dbReference type="ARBA" id="ARBA00023098"/>
    </source>
</evidence>
<feature type="binding site" evidence="9">
    <location>
        <position position="11"/>
    </location>
    <ligand>
        <name>sn-glycerol 1-phosphate</name>
        <dbReference type="ChEBI" id="CHEBI:57685"/>
    </ligand>
</feature>
<evidence type="ECO:0000313" key="11">
    <source>
        <dbReference type="Proteomes" id="UP001519343"/>
    </source>
</evidence>
<evidence type="ECO:0000256" key="7">
    <source>
        <dbReference type="ARBA" id="ARBA00023264"/>
    </source>
</evidence>
<protein>
    <recommendedName>
        <fullName evidence="9">Heptaprenylglyceryl phosphate synthase</fullName>
        <shortName evidence="9">HepGP synthase</shortName>
        <ecNumber evidence="9">2.5.1.n9</ecNumber>
    </recommendedName>
    <alternativeName>
        <fullName evidence="9">Glycerol-1-phosphate heptaprenyltransferase</fullName>
    </alternativeName>
</protein>
<comment type="similarity">
    <text evidence="9">Belongs to the GGGP/HepGP synthase family. Group I subfamily.</text>
</comment>
<accession>A0ABS4GIK0</accession>
<keyword evidence="6 9" id="KW-0594">Phospholipid biosynthesis</keyword>
<dbReference type="SUPFAM" id="SSF51395">
    <property type="entry name" value="FMN-linked oxidoreductases"/>
    <property type="match status" value="1"/>
</dbReference>
<comment type="function">
    <text evidence="9">Prenyltransferase that catalyzes in vivo the transfer of the heptaprenyl moiety of heptaprenyl pyrophosphate (HepPP; 35 carbon atoms) to the C3 hydroxyl of sn-glycerol-1-phosphate (G1P), producing heptaprenylglyceryl phosphate (HepGP). This reaction is an ether-bond-formation step in the biosynthesis of archaea-type G1P-based membrane lipids found in Bacillales.</text>
</comment>
<dbReference type="EMBL" id="JAGGKT010000001">
    <property type="protein sequence ID" value="MBP1930084.1"/>
    <property type="molecule type" value="Genomic_DNA"/>
</dbReference>
<organism evidence="10 11">
    <name type="scientific">Ammoniphilus resinae</name>
    <dbReference type="NCBI Taxonomy" id="861532"/>
    <lineage>
        <taxon>Bacteria</taxon>
        <taxon>Bacillati</taxon>
        <taxon>Bacillota</taxon>
        <taxon>Bacilli</taxon>
        <taxon>Bacillales</taxon>
        <taxon>Paenibacillaceae</taxon>
        <taxon>Aneurinibacillus group</taxon>
        <taxon>Ammoniphilus</taxon>
    </lineage>
</organism>
<keyword evidence="11" id="KW-1185">Reference proteome</keyword>
<comment type="catalytic activity">
    <reaction evidence="8 9">
        <text>sn-glycerol 1-phosphate + all-trans-heptaprenyl diphosphate = 3-heptaprenyl-sn-glycero-1-phosphate + diphosphate</text>
        <dbReference type="Rhea" id="RHEA:33495"/>
        <dbReference type="ChEBI" id="CHEBI:33019"/>
        <dbReference type="ChEBI" id="CHEBI:57685"/>
        <dbReference type="ChEBI" id="CHEBI:58206"/>
        <dbReference type="ChEBI" id="CHEBI:64781"/>
        <dbReference type="EC" id="2.5.1.n9"/>
    </reaction>
</comment>
<comment type="pathway">
    <text evidence="9">Membrane lipid metabolism; glycerophospholipid metabolism.</text>
</comment>
<dbReference type="HAMAP" id="MF_00112">
    <property type="entry name" value="GGGP_HepGP_synthase"/>
    <property type="match status" value="1"/>
</dbReference>
<proteinExistence type="inferred from homology"/>
<evidence type="ECO:0000256" key="2">
    <source>
        <dbReference type="ARBA" id="ARBA00022679"/>
    </source>
</evidence>
<comment type="caution">
    <text evidence="10">The sequence shown here is derived from an EMBL/GenBank/DDBJ whole genome shotgun (WGS) entry which is preliminary data.</text>
</comment>
<keyword evidence="1 9" id="KW-0444">Lipid biosynthesis</keyword>
<keyword evidence="2 9" id="KW-0808">Transferase</keyword>
<dbReference type="PANTHER" id="PTHR40029">
    <property type="match status" value="1"/>
</dbReference>
<dbReference type="Pfam" id="PF01884">
    <property type="entry name" value="PcrB"/>
    <property type="match status" value="1"/>
</dbReference>
<reference evidence="10 11" key="1">
    <citation type="submission" date="2021-03" db="EMBL/GenBank/DDBJ databases">
        <title>Genomic Encyclopedia of Type Strains, Phase IV (KMG-IV): sequencing the most valuable type-strain genomes for metagenomic binning, comparative biology and taxonomic classification.</title>
        <authorList>
            <person name="Goeker M."/>
        </authorList>
    </citation>
    <scope>NUCLEOTIDE SEQUENCE [LARGE SCALE GENOMIC DNA]</scope>
    <source>
        <strain evidence="10 11">DSM 24738</strain>
    </source>
</reference>
<feature type="binding site" evidence="9">
    <location>
        <position position="39"/>
    </location>
    <ligand>
        <name>Mg(2+)</name>
        <dbReference type="ChEBI" id="CHEBI:18420"/>
    </ligand>
</feature>
<keyword evidence="7 9" id="KW-1208">Phospholipid metabolism</keyword>
<dbReference type="CDD" id="cd02812">
    <property type="entry name" value="PcrB_like"/>
    <property type="match status" value="1"/>
</dbReference>
<comment type="cofactor">
    <cofactor evidence="9">
        <name>Mg(2+)</name>
        <dbReference type="ChEBI" id="CHEBI:18420"/>
    </cofactor>
</comment>
<dbReference type="InterPro" id="IPR039074">
    <property type="entry name" value="GGGP/HepGP_synthase_I"/>
</dbReference>